<evidence type="ECO:0000313" key="3">
    <source>
        <dbReference type="EMBL" id="KAG0299048.1"/>
    </source>
</evidence>
<dbReference type="EMBL" id="JAAAIM010000001">
    <property type="protein sequence ID" value="KAG0299048.1"/>
    <property type="molecule type" value="Genomic_DNA"/>
</dbReference>
<gene>
    <name evidence="2" type="ORF">BGZ96_000018</name>
    <name evidence="3" type="ORF">BGZ96_000051</name>
</gene>
<name>A0ABQ7KHL1_9FUNG</name>
<dbReference type="Proteomes" id="UP001194696">
    <property type="component" value="Unassembled WGS sequence"/>
</dbReference>
<comment type="caution">
    <text evidence="2">The sequence shown here is derived from an EMBL/GenBank/DDBJ whole genome shotgun (WGS) entry which is preliminary data.</text>
</comment>
<accession>A0ABQ7KHL1</accession>
<proteinExistence type="predicted"/>
<protein>
    <recommendedName>
        <fullName evidence="5">Cyclin-domain-containing protein</fullName>
    </recommendedName>
</protein>
<feature type="region of interest" description="Disordered" evidence="1">
    <location>
        <begin position="1"/>
        <end position="22"/>
    </location>
</feature>
<organism evidence="2 4">
    <name type="scientific">Linnemannia gamsii</name>
    <dbReference type="NCBI Taxonomy" id="64522"/>
    <lineage>
        <taxon>Eukaryota</taxon>
        <taxon>Fungi</taxon>
        <taxon>Fungi incertae sedis</taxon>
        <taxon>Mucoromycota</taxon>
        <taxon>Mortierellomycotina</taxon>
        <taxon>Mortierellomycetes</taxon>
        <taxon>Mortierellales</taxon>
        <taxon>Mortierellaceae</taxon>
        <taxon>Linnemannia</taxon>
    </lineage>
</organism>
<dbReference type="PANTHER" id="PTHR15615">
    <property type="match status" value="1"/>
</dbReference>
<feature type="region of interest" description="Disordered" evidence="1">
    <location>
        <begin position="126"/>
        <end position="165"/>
    </location>
</feature>
<evidence type="ECO:0000313" key="2">
    <source>
        <dbReference type="EMBL" id="KAG0299015.1"/>
    </source>
</evidence>
<evidence type="ECO:0000256" key="1">
    <source>
        <dbReference type="SAM" id="MobiDB-lite"/>
    </source>
</evidence>
<keyword evidence="4" id="KW-1185">Reference proteome</keyword>
<reference evidence="2 4" key="1">
    <citation type="journal article" date="2020" name="Fungal Divers.">
        <title>Resolving the Mortierellaceae phylogeny through synthesis of multi-gene phylogenetics and phylogenomics.</title>
        <authorList>
            <person name="Vandepol N."/>
            <person name="Liber J."/>
            <person name="Desiro A."/>
            <person name="Na H."/>
            <person name="Kennedy M."/>
            <person name="Barry K."/>
            <person name="Grigoriev I.V."/>
            <person name="Miller A.N."/>
            <person name="O'Donnell K."/>
            <person name="Stajich J.E."/>
            <person name="Bonito G."/>
        </authorList>
    </citation>
    <scope>NUCLEOTIDE SEQUENCE [LARGE SCALE GENOMIC DNA]</scope>
    <source>
        <strain evidence="2 4">AD045</strain>
    </source>
</reference>
<dbReference type="Pfam" id="PF08613">
    <property type="entry name" value="Cyclin"/>
    <property type="match status" value="1"/>
</dbReference>
<dbReference type="EMBL" id="JAAAIM010000001">
    <property type="protein sequence ID" value="KAG0299015.1"/>
    <property type="molecule type" value="Genomic_DNA"/>
</dbReference>
<dbReference type="PANTHER" id="PTHR15615:SF117">
    <property type="entry name" value="PHO85 CYCLIN PHO80"/>
    <property type="match status" value="1"/>
</dbReference>
<evidence type="ECO:0008006" key="5">
    <source>
        <dbReference type="Google" id="ProtNLM"/>
    </source>
</evidence>
<dbReference type="InterPro" id="IPR013922">
    <property type="entry name" value="Cyclin_PHO80-like"/>
</dbReference>
<evidence type="ECO:0000313" key="4">
    <source>
        <dbReference type="Proteomes" id="UP001194696"/>
    </source>
</evidence>
<dbReference type="Gene3D" id="1.10.472.10">
    <property type="entry name" value="Cyclin-like"/>
    <property type="match status" value="1"/>
</dbReference>
<sequence length="180" mass="19867">MHLQPGSNHVSPSPEPTVSSQPAQPAGVILVPEYFHQADMNHLTIMIVHRFIIASVTLAAKAVCDSYCTNSHYAKVGGLSTQELNSLEVEFLGLIEWRVAVEGTMMQRYYVNLVRQHSRFEIADSVHPHHQSGSYSQDEDDNMAGTPDASEDEPGQSEGSVVAETDYVEGLRDQWVPMGE</sequence>